<name>A0A1V9XHZ8_9ACAR</name>
<dbReference type="InterPro" id="IPR045257">
    <property type="entry name" value="E2/Pdx1"/>
</dbReference>
<dbReference type="GO" id="GO:0005739">
    <property type="term" value="C:mitochondrion"/>
    <property type="evidence" value="ECO:0007669"/>
    <property type="project" value="TreeGrafter"/>
</dbReference>
<reference evidence="2 3" key="1">
    <citation type="journal article" date="2017" name="Gigascience">
        <title>Draft genome of the honey bee ectoparasitic mite, Tropilaelaps mercedesae, is shaped by the parasitic life history.</title>
        <authorList>
            <person name="Dong X."/>
            <person name="Armstrong S.D."/>
            <person name="Xia D."/>
            <person name="Makepeace B.L."/>
            <person name="Darby A.C."/>
            <person name="Kadowaki T."/>
        </authorList>
    </citation>
    <scope>NUCLEOTIDE SEQUENCE [LARGE SCALE GENOMIC DNA]</scope>
    <source>
        <strain evidence="2">Wuxi-XJTLU</strain>
    </source>
</reference>
<proteinExistence type="predicted"/>
<organism evidence="2 3">
    <name type="scientific">Tropilaelaps mercedesae</name>
    <dbReference type="NCBI Taxonomy" id="418985"/>
    <lineage>
        <taxon>Eukaryota</taxon>
        <taxon>Metazoa</taxon>
        <taxon>Ecdysozoa</taxon>
        <taxon>Arthropoda</taxon>
        <taxon>Chelicerata</taxon>
        <taxon>Arachnida</taxon>
        <taxon>Acari</taxon>
        <taxon>Parasitiformes</taxon>
        <taxon>Mesostigmata</taxon>
        <taxon>Gamasina</taxon>
        <taxon>Dermanyssoidea</taxon>
        <taxon>Laelapidae</taxon>
        <taxon>Tropilaelaps</taxon>
    </lineage>
</organism>
<keyword evidence="3" id="KW-1185">Reference proteome</keyword>
<dbReference type="InParanoid" id="A0A1V9XHZ8"/>
<dbReference type="PANTHER" id="PTHR23151:SF90">
    <property type="entry name" value="DIHYDROLIPOYLLYSINE-RESIDUE ACETYLTRANSFERASE COMPONENT OF PYRUVATE DEHYDROGENASE COMPLEX, MITOCHONDRIAL-RELATED"/>
    <property type="match status" value="1"/>
</dbReference>
<sequence>MLTDHFRLITPIITDADRRALGNIASAIRELAGRARENKLKPHEFEGGSFSVSNLGMFGITEFTAVINPPQAAIMAIGSGRQIFTSNRTVDTIMTVTVSFDARLINDNNVSTFLETFREFIENPDTILAA</sequence>
<dbReference type="PANTHER" id="PTHR23151">
    <property type="entry name" value="DIHYDROLIPOAMIDE ACETYL/SUCCINYL-TRANSFERASE-RELATED"/>
    <property type="match status" value="1"/>
</dbReference>
<dbReference type="AlphaFoldDB" id="A0A1V9XHZ8"/>
<dbReference type="Gene3D" id="3.30.559.10">
    <property type="entry name" value="Chloramphenicol acetyltransferase-like domain"/>
    <property type="match status" value="1"/>
</dbReference>
<dbReference type="OrthoDB" id="537444at2759"/>
<dbReference type="Proteomes" id="UP000192247">
    <property type="component" value="Unassembled WGS sequence"/>
</dbReference>
<dbReference type="InterPro" id="IPR001078">
    <property type="entry name" value="2-oxoacid_DH_actylTfrase"/>
</dbReference>
<comment type="caution">
    <text evidence="2">The sequence shown here is derived from an EMBL/GenBank/DDBJ whole genome shotgun (WGS) entry which is preliminary data.</text>
</comment>
<accession>A0A1V9XHZ8</accession>
<dbReference type="GO" id="GO:0045254">
    <property type="term" value="C:pyruvate dehydrogenase complex"/>
    <property type="evidence" value="ECO:0007669"/>
    <property type="project" value="InterPro"/>
</dbReference>
<gene>
    <name evidence="2" type="ORF">BIW11_03672</name>
</gene>
<keyword evidence="2" id="KW-0670">Pyruvate</keyword>
<evidence type="ECO:0000259" key="1">
    <source>
        <dbReference type="Pfam" id="PF00198"/>
    </source>
</evidence>
<protein>
    <submittedName>
        <fullName evidence="2">Pyruvate dehydrogenase protein X component-like</fullName>
    </submittedName>
</protein>
<feature type="domain" description="2-oxoacid dehydrogenase acyltransferase catalytic" evidence="1">
    <location>
        <begin position="8"/>
        <end position="128"/>
    </location>
</feature>
<dbReference type="STRING" id="418985.A0A1V9XHZ8"/>
<dbReference type="InterPro" id="IPR023213">
    <property type="entry name" value="CAT-like_dom_sf"/>
</dbReference>
<dbReference type="GO" id="GO:0006086">
    <property type="term" value="P:pyruvate decarboxylation to acetyl-CoA"/>
    <property type="evidence" value="ECO:0007669"/>
    <property type="project" value="InterPro"/>
</dbReference>
<evidence type="ECO:0000313" key="2">
    <source>
        <dbReference type="EMBL" id="OQR73008.1"/>
    </source>
</evidence>
<evidence type="ECO:0000313" key="3">
    <source>
        <dbReference type="Proteomes" id="UP000192247"/>
    </source>
</evidence>
<dbReference type="SUPFAM" id="SSF52777">
    <property type="entry name" value="CoA-dependent acyltransferases"/>
    <property type="match status" value="1"/>
</dbReference>
<dbReference type="Pfam" id="PF00198">
    <property type="entry name" value="2-oxoacid_dh"/>
    <property type="match status" value="1"/>
</dbReference>
<dbReference type="GO" id="GO:0016746">
    <property type="term" value="F:acyltransferase activity"/>
    <property type="evidence" value="ECO:0007669"/>
    <property type="project" value="InterPro"/>
</dbReference>
<dbReference type="EMBL" id="MNPL01010665">
    <property type="protein sequence ID" value="OQR73008.1"/>
    <property type="molecule type" value="Genomic_DNA"/>
</dbReference>